<sequence>MTAMSVGPFLIPGDRMALLVGGAFLLGAGVLLARFVDRRFAEWSSWLPLIVIIVGRIAHIISYPNGFLRDPPRIFAIWDGGVTWWAGLVAAVAFTLIRFKDLRMRSWTLGTLAATLMVWNVAWQLVAVTPAVAAPETALPTLSGEQKSLRDFAGRPTVVNLWATWCPPCRKEMPMLVEAAGDRRDVNFVFANQGEGPTSIVAYMSAAGLEIENLLLDQFRSLSQHYAVQGYPATVFLDARGVARKIHYGEITRDALEAQLAKMKAP</sequence>
<reference evidence="6 7" key="1">
    <citation type="submission" date="2017-08" db="EMBL/GenBank/DDBJ databases">
        <title>Infants hospitalized years apart are colonized by the same room-sourced microbial strains.</title>
        <authorList>
            <person name="Brooks B."/>
            <person name="Olm M.R."/>
            <person name="Firek B.A."/>
            <person name="Baker R."/>
            <person name="Thomas B.C."/>
            <person name="Morowitz M.J."/>
            <person name="Banfield J.F."/>
        </authorList>
    </citation>
    <scope>NUCLEOTIDE SEQUENCE [LARGE SCALE GENOMIC DNA]</scope>
    <source>
        <strain evidence="6">S2_005_003_R2_43</strain>
    </source>
</reference>
<protein>
    <submittedName>
        <fullName evidence="6">Redoxin</fullName>
    </submittedName>
</protein>
<comment type="caution">
    <text evidence="6">The sequence shown here is derived from an EMBL/GenBank/DDBJ whole genome shotgun (WGS) entry which is preliminary data.</text>
</comment>
<feature type="transmembrane region" description="Helical" evidence="4">
    <location>
        <begin position="16"/>
        <end position="36"/>
    </location>
</feature>
<dbReference type="GO" id="GO:0008961">
    <property type="term" value="F:phosphatidylglycerol-prolipoprotein diacylglyceryl transferase activity"/>
    <property type="evidence" value="ECO:0007669"/>
    <property type="project" value="InterPro"/>
</dbReference>
<evidence type="ECO:0000256" key="1">
    <source>
        <dbReference type="ARBA" id="ARBA00004196"/>
    </source>
</evidence>
<accession>A0A2W5K9Z1</accession>
<proteinExistence type="predicted"/>
<comment type="subcellular location">
    <subcellularLocation>
        <location evidence="1">Cell envelope</location>
    </subcellularLocation>
</comment>
<dbReference type="PANTHER" id="PTHR42852">
    <property type="entry name" value="THIOL:DISULFIDE INTERCHANGE PROTEIN DSBE"/>
    <property type="match status" value="1"/>
</dbReference>
<dbReference type="Pfam" id="PF08534">
    <property type="entry name" value="Redoxin"/>
    <property type="match status" value="1"/>
</dbReference>
<feature type="domain" description="Thioredoxin" evidence="5">
    <location>
        <begin position="128"/>
        <end position="265"/>
    </location>
</feature>
<feature type="transmembrane region" description="Helical" evidence="4">
    <location>
        <begin position="43"/>
        <end position="63"/>
    </location>
</feature>
<keyword evidence="4" id="KW-0812">Transmembrane</keyword>
<dbReference type="CDD" id="cd02966">
    <property type="entry name" value="TlpA_like_family"/>
    <property type="match status" value="1"/>
</dbReference>
<dbReference type="GO" id="GO:0017004">
    <property type="term" value="P:cytochrome complex assembly"/>
    <property type="evidence" value="ECO:0007669"/>
    <property type="project" value="UniProtKB-KW"/>
</dbReference>
<gene>
    <name evidence="6" type="ORF">DI565_16405</name>
</gene>
<dbReference type="GO" id="GO:0042158">
    <property type="term" value="P:lipoprotein biosynthetic process"/>
    <property type="evidence" value="ECO:0007669"/>
    <property type="project" value="InterPro"/>
</dbReference>
<evidence type="ECO:0000256" key="4">
    <source>
        <dbReference type="SAM" id="Phobius"/>
    </source>
</evidence>
<dbReference type="GO" id="GO:0005886">
    <property type="term" value="C:plasma membrane"/>
    <property type="evidence" value="ECO:0007669"/>
    <property type="project" value="InterPro"/>
</dbReference>
<dbReference type="AlphaFoldDB" id="A0A2W5K9Z1"/>
<dbReference type="InterPro" id="IPR013740">
    <property type="entry name" value="Redoxin"/>
</dbReference>
<keyword evidence="3" id="KW-0676">Redox-active center</keyword>
<dbReference type="InterPro" id="IPR036249">
    <property type="entry name" value="Thioredoxin-like_sf"/>
</dbReference>
<evidence type="ECO:0000313" key="7">
    <source>
        <dbReference type="Proteomes" id="UP000249577"/>
    </source>
</evidence>
<dbReference type="Pfam" id="PF01790">
    <property type="entry name" value="LGT"/>
    <property type="match status" value="1"/>
</dbReference>
<keyword evidence="4" id="KW-1133">Transmembrane helix</keyword>
<evidence type="ECO:0000313" key="6">
    <source>
        <dbReference type="EMBL" id="PZQ12404.1"/>
    </source>
</evidence>
<dbReference type="InterPro" id="IPR017937">
    <property type="entry name" value="Thioredoxin_CS"/>
</dbReference>
<dbReference type="Proteomes" id="UP000249577">
    <property type="component" value="Unassembled WGS sequence"/>
</dbReference>
<name>A0A2W5K9Z1_ANCNO</name>
<dbReference type="EMBL" id="QFPN01000009">
    <property type="protein sequence ID" value="PZQ12404.1"/>
    <property type="molecule type" value="Genomic_DNA"/>
</dbReference>
<keyword evidence="4" id="KW-0472">Membrane</keyword>
<dbReference type="GO" id="GO:0015036">
    <property type="term" value="F:disulfide oxidoreductase activity"/>
    <property type="evidence" value="ECO:0007669"/>
    <property type="project" value="UniProtKB-ARBA"/>
</dbReference>
<evidence type="ECO:0000259" key="5">
    <source>
        <dbReference type="PROSITE" id="PS51352"/>
    </source>
</evidence>
<dbReference type="InterPro" id="IPR013766">
    <property type="entry name" value="Thioredoxin_domain"/>
</dbReference>
<dbReference type="GO" id="GO:0030313">
    <property type="term" value="C:cell envelope"/>
    <property type="evidence" value="ECO:0007669"/>
    <property type="project" value="UniProtKB-SubCell"/>
</dbReference>
<dbReference type="SUPFAM" id="SSF52833">
    <property type="entry name" value="Thioredoxin-like"/>
    <property type="match status" value="1"/>
</dbReference>
<organism evidence="6 7">
    <name type="scientific">Ancylobacter novellus</name>
    <name type="common">Thiobacillus novellus</name>
    <dbReference type="NCBI Taxonomy" id="921"/>
    <lineage>
        <taxon>Bacteria</taxon>
        <taxon>Pseudomonadati</taxon>
        <taxon>Pseudomonadota</taxon>
        <taxon>Alphaproteobacteria</taxon>
        <taxon>Hyphomicrobiales</taxon>
        <taxon>Xanthobacteraceae</taxon>
        <taxon>Ancylobacter</taxon>
    </lineage>
</organism>
<dbReference type="Gene3D" id="3.40.30.10">
    <property type="entry name" value="Glutaredoxin"/>
    <property type="match status" value="1"/>
</dbReference>
<evidence type="ECO:0000256" key="2">
    <source>
        <dbReference type="ARBA" id="ARBA00022748"/>
    </source>
</evidence>
<dbReference type="PROSITE" id="PS00194">
    <property type="entry name" value="THIOREDOXIN_1"/>
    <property type="match status" value="1"/>
</dbReference>
<dbReference type="PANTHER" id="PTHR42852:SF13">
    <property type="entry name" value="PROTEIN DIPZ"/>
    <property type="match status" value="1"/>
</dbReference>
<evidence type="ECO:0000256" key="3">
    <source>
        <dbReference type="ARBA" id="ARBA00023284"/>
    </source>
</evidence>
<feature type="transmembrane region" description="Helical" evidence="4">
    <location>
        <begin position="75"/>
        <end position="97"/>
    </location>
</feature>
<dbReference type="InterPro" id="IPR050553">
    <property type="entry name" value="Thioredoxin_ResA/DsbE_sf"/>
</dbReference>
<keyword evidence="2" id="KW-0201">Cytochrome c-type biogenesis</keyword>
<dbReference type="InterPro" id="IPR001640">
    <property type="entry name" value="Lgt"/>
</dbReference>
<dbReference type="PROSITE" id="PS51352">
    <property type="entry name" value="THIOREDOXIN_2"/>
    <property type="match status" value="1"/>
</dbReference>